<evidence type="ECO:0000313" key="6">
    <source>
        <dbReference type="EMBL" id="KAF6023916.1"/>
    </source>
</evidence>
<feature type="region of interest" description="Disordered" evidence="4">
    <location>
        <begin position="836"/>
        <end position="862"/>
    </location>
</feature>
<dbReference type="InterPro" id="IPR015943">
    <property type="entry name" value="WD40/YVTN_repeat-like_dom_sf"/>
</dbReference>
<comment type="similarity">
    <text evidence="1">Belongs to the WD repeat RAPTOR family.</text>
</comment>
<keyword evidence="2" id="KW-0853">WD repeat</keyword>
<dbReference type="SUPFAM" id="SSF48371">
    <property type="entry name" value="ARM repeat"/>
    <property type="match status" value="1"/>
</dbReference>
<dbReference type="GO" id="GO:0030307">
    <property type="term" value="P:positive regulation of cell growth"/>
    <property type="evidence" value="ECO:0007669"/>
    <property type="project" value="TreeGrafter"/>
</dbReference>
<dbReference type="EMBL" id="VXIV02002648">
    <property type="protein sequence ID" value="KAF6023916.1"/>
    <property type="molecule type" value="Genomic_DNA"/>
</dbReference>
<evidence type="ECO:0000256" key="2">
    <source>
        <dbReference type="ARBA" id="ARBA00022574"/>
    </source>
</evidence>
<dbReference type="InterPro" id="IPR004083">
    <property type="entry name" value="Raptor"/>
</dbReference>
<sequence length="1257" mass="140245">MAQSKTDGIHNYFSKNAVAINQEDLTADALMSSEYNIPLTFTEKRHIEKIIGTQKPSGAWRMKERMKTVSVALVLCLNVGVDPPDVLKIQPCAREECWIDPLATGPKKALEAIGCQLQKQYERWQPRARSKLSLDPTLEEVKKLCQSLRRNAKEERVLFHYNGHGVPKPTENGEIWVFNKNYTQYIPLSLYTLQSWMSMPSIYVFDCSNAGLILDKFTEFQQTREPKIEEGGLSGSTTSSGSEVCRQCILLGACSSIELLPQDPNLPADLFTSCLTTPIAMALRWYVLQTSGKLVKGITKELIDNIPGALNDRRTMLGELNWIFTAITDTIAWNVLPRETFQKLFRQDLLVASLFRNFLLAERIMKSYNCTPVSNQRLPSTYQHPMWQAWDFTLDACLSQLPAISKKQAEFQYSTFFAEQLTAFQVWLEYKGINTNPPEQLPIVLQVLLSQVHRLRALDLLSRFLDHGPNAVSLALSVGIFPYVLKLLQSSARELRPLLVFIWAKILSVDGSCQVDLVKDGGHKYFLHVLDDRDMPSEYRTMAAFVLAMIVNHHTAGQEAVYQGKAISICLLLLDYKHDHRLRAWCALCLGVLWQNFPVAKWAGVRDNAHEKVGNLLEDSVPEVRCAALLALFTFINQPDNRTEHAINLNNTIGIQICGMTNDPSPMVREELLSGIAGFVAIYETQFISLAQQMLEDEALSNQLAGSPQKMNNSRNVSVDRLKSVTGSPYTRDGYMSQASSNGVYGSSDSLDASSPNCSSPSAPSYFSYSANASTIKRVASSNASLGIVNVYNTMWRTLLQLAVDPFHSVNQLAGIIINLLKNKASASSGLRSANISISSPERNNTSSASSHSTARNMTASETTSVDKMVDTEFFQWSCKMFEKSVMTEFCNKKSTNADLEHEKQNMYADNVKVKVKALQEHLQAPYTPIETEVFANKMNTLPSILRFHPYDIRLAVADNDSISLWDWEAGVKLNRFYNHSSKTCKITGMEYLNPQEAEKSLLAIATDDGSVRIWRDFSSKYSQLELVTAWQAIPDTSFIKMTTNSPGMVMEWQQNSTSLFFSGACKFIRLYDTNSELKVMDLPTGSDGCVTSLLNDSQNISLVMASCSDGSVRIFDTRQAPSSSRICSFKHSSWVINCQTLKGDGNTVVSACRGGEVKFWDLRNRECIGGLSVGSGLRSMTIHKQAELIACGVSEQMISIYNTAGDATSYIKYHEGFMGQRVAKVSCLSFHPHLVRLASGNVDGMVSVFMMSDKSK</sequence>
<dbReference type="GO" id="GO:0071230">
    <property type="term" value="P:cellular response to amino acid stimulus"/>
    <property type="evidence" value="ECO:0007669"/>
    <property type="project" value="TreeGrafter"/>
</dbReference>
<gene>
    <name evidence="6" type="ORF">EB796_017780</name>
</gene>
<evidence type="ECO:0000256" key="1">
    <source>
        <dbReference type="ARBA" id="ARBA00009257"/>
    </source>
</evidence>
<keyword evidence="7" id="KW-1185">Reference proteome</keyword>
<dbReference type="FunFam" id="1.25.10.10:FF:000276">
    <property type="entry name" value="Regulatory-associated protein of mTOR isoform 1"/>
    <property type="match status" value="1"/>
</dbReference>
<dbReference type="PANTHER" id="PTHR12848:SF16">
    <property type="entry name" value="REGULATORY-ASSOCIATED PROTEIN OF MTOR"/>
    <property type="match status" value="1"/>
</dbReference>
<dbReference type="AlphaFoldDB" id="A0A7J7JE65"/>
<evidence type="ECO:0000259" key="5">
    <source>
        <dbReference type="SMART" id="SM01302"/>
    </source>
</evidence>
<dbReference type="PANTHER" id="PTHR12848">
    <property type="entry name" value="REGULATORY-ASSOCIATED PROTEIN OF MTOR"/>
    <property type="match status" value="1"/>
</dbReference>
<dbReference type="InterPro" id="IPR029347">
    <property type="entry name" value="Raptor_N"/>
</dbReference>
<dbReference type="SMART" id="SM00320">
    <property type="entry name" value="WD40"/>
    <property type="match status" value="6"/>
</dbReference>
<dbReference type="SUPFAM" id="SSF50978">
    <property type="entry name" value="WD40 repeat-like"/>
    <property type="match status" value="1"/>
</dbReference>
<evidence type="ECO:0000313" key="7">
    <source>
        <dbReference type="Proteomes" id="UP000593567"/>
    </source>
</evidence>
<dbReference type="InterPro" id="IPR011989">
    <property type="entry name" value="ARM-like"/>
</dbReference>
<dbReference type="PRINTS" id="PR01547">
    <property type="entry name" value="YEAST176DUF"/>
</dbReference>
<dbReference type="OrthoDB" id="10262360at2759"/>
<name>A0A7J7JE65_BUGNE</name>
<dbReference type="InterPro" id="IPR016024">
    <property type="entry name" value="ARM-type_fold"/>
</dbReference>
<keyword evidence="3" id="KW-0677">Repeat</keyword>
<reference evidence="6" key="1">
    <citation type="submission" date="2020-06" db="EMBL/GenBank/DDBJ databases">
        <title>Draft genome of Bugula neritina, a colonial animal packing powerful symbionts and potential medicines.</title>
        <authorList>
            <person name="Rayko M."/>
        </authorList>
    </citation>
    <scope>NUCLEOTIDE SEQUENCE [LARGE SCALE GENOMIC DNA]</scope>
    <source>
        <strain evidence="6">Kwan_BN1</strain>
    </source>
</reference>
<dbReference type="Gene3D" id="2.130.10.10">
    <property type="entry name" value="YVTN repeat-like/Quinoprotein amine dehydrogenase"/>
    <property type="match status" value="2"/>
</dbReference>
<dbReference type="GO" id="GO:0030674">
    <property type="term" value="F:protein-macromolecule adaptor activity"/>
    <property type="evidence" value="ECO:0007669"/>
    <property type="project" value="TreeGrafter"/>
</dbReference>
<dbReference type="GO" id="GO:0009267">
    <property type="term" value="P:cellular response to starvation"/>
    <property type="evidence" value="ECO:0007669"/>
    <property type="project" value="TreeGrafter"/>
</dbReference>
<feature type="compositionally biased region" description="Low complexity" evidence="4">
    <location>
        <begin position="843"/>
        <end position="856"/>
    </location>
</feature>
<evidence type="ECO:0000256" key="4">
    <source>
        <dbReference type="SAM" id="MobiDB-lite"/>
    </source>
</evidence>
<dbReference type="Proteomes" id="UP000593567">
    <property type="component" value="Unassembled WGS sequence"/>
</dbReference>
<protein>
    <submittedName>
        <fullName evidence="6">RPTOR</fullName>
    </submittedName>
</protein>
<dbReference type="GO" id="GO:0005737">
    <property type="term" value="C:cytoplasm"/>
    <property type="evidence" value="ECO:0007669"/>
    <property type="project" value="TreeGrafter"/>
</dbReference>
<dbReference type="Pfam" id="PF00400">
    <property type="entry name" value="WD40"/>
    <property type="match status" value="2"/>
</dbReference>
<dbReference type="Gene3D" id="1.25.10.10">
    <property type="entry name" value="Leucine-rich Repeat Variant"/>
    <property type="match status" value="1"/>
</dbReference>
<organism evidence="6 7">
    <name type="scientific">Bugula neritina</name>
    <name type="common">Brown bryozoan</name>
    <name type="synonym">Sertularia neritina</name>
    <dbReference type="NCBI Taxonomy" id="10212"/>
    <lineage>
        <taxon>Eukaryota</taxon>
        <taxon>Metazoa</taxon>
        <taxon>Spiralia</taxon>
        <taxon>Lophotrochozoa</taxon>
        <taxon>Bryozoa</taxon>
        <taxon>Gymnolaemata</taxon>
        <taxon>Cheilostomatida</taxon>
        <taxon>Flustrina</taxon>
        <taxon>Buguloidea</taxon>
        <taxon>Bugulidae</taxon>
        <taxon>Bugula</taxon>
    </lineage>
</organism>
<accession>A0A7J7JE65</accession>
<comment type="caution">
    <text evidence="6">The sequence shown here is derived from an EMBL/GenBank/DDBJ whole genome shotgun (WGS) entry which is preliminary data.</text>
</comment>
<dbReference type="GO" id="GO:0038202">
    <property type="term" value="P:TORC1 signaling"/>
    <property type="evidence" value="ECO:0007669"/>
    <property type="project" value="TreeGrafter"/>
</dbReference>
<dbReference type="SMART" id="SM01302">
    <property type="entry name" value="Raptor_N"/>
    <property type="match status" value="1"/>
</dbReference>
<dbReference type="Pfam" id="PF14538">
    <property type="entry name" value="Raptor_N"/>
    <property type="match status" value="1"/>
</dbReference>
<dbReference type="InterPro" id="IPR001680">
    <property type="entry name" value="WD40_rpt"/>
</dbReference>
<evidence type="ECO:0000256" key="3">
    <source>
        <dbReference type="ARBA" id="ARBA00022737"/>
    </source>
</evidence>
<proteinExistence type="inferred from homology"/>
<dbReference type="GO" id="GO:0031931">
    <property type="term" value="C:TORC1 complex"/>
    <property type="evidence" value="ECO:0007669"/>
    <property type="project" value="InterPro"/>
</dbReference>
<dbReference type="GO" id="GO:0010506">
    <property type="term" value="P:regulation of autophagy"/>
    <property type="evidence" value="ECO:0007669"/>
    <property type="project" value="TreeGrafter"/>
</dbReference>
<dbReference type="InterPro" id="IPR036322">
    <property type="entry name" value="WD40_repeat_dom_sf"/>
</dbReference>
<feature type="domain" description="Raptor N-terminal CASPase-like" evidence="5">
    <location>
        <begin position="65"/>
        <end position="218"/>
    </location>
</feature>